<accession>A0AA88NLB3</accession>
<reference evidence="2" key="1">
    <citation type="submission" date="2023-08" db="EMBL/GenBank/DDBJ databases">
        <title>Pelteobagrus vachellii genome.</title>
        <authorList>
            <person name="Liu H."/>
        </authorList>
    </citation>
    <scope>NUCLEOTIDE SEQUENCE</scope>
    <source>
        <strain evidence="2">PRFRI_2022a</strain>
        <tissue evidence="2">Muscle</tissue>
    </source>
</reference>
<comment type="caution">
    <text evidence="2">The sequence shown here is derived from an EMBL/GenBank/DDBJ whole genome shotgun (WGS) entry which is preliminary data.</text>
</comment>
<proteinExistence type="predicted"/>
<gene>
    <name evidence="2" type="ORF">Q7C36_005862</name>
</gene>
<feature type="region of interest" description="Disordered" evidence="1">
    <location>
        <begin position="71"/>
        <end position="98"/>
    </location>
</feature>
<evidence type="ECO:0000313" key="3">
    <source>
        <dbReference type="Proteomes" id="UP001187315"/>
    </source>
</evidence>
<protein>
    <submittedName>
        <fullName evidence="2">Uncharacterized protein</fullName>
    </submittedName>
</protein>
<keyword evidence="3" id="KW-1185">Reference proteome</keyword>
<organism evidence="2 3">
    <name type="scientific">Tachysurus vachellii</name>
    <name type="common">Darkbarbel catfish</name>
    <name type="synonym">Pelteobagrus vachellii</name>
    <dbReference type="NCBI Taxonomy" id="175792"/>
    <lineage>
        <taxon>Eukaryota</taxon>
        <taxon>Metazoa</taxon>
        <taxon>Chordata</taxon>
        <taxon>Craniata</taxon>
        <taxon>Vertebrata</taxon>
        <taxon>Euteleostomi</taxon>
        <taxon>Actinopterygii</taxon>
        <taxon>Neopterygii</taxon>
        <taxon>Teleostei</taxon>
        <taxon>Ostariophysi</taxon>
        <taxon>Siluriformes</taxon>
        <taxon>Bagridae</taxon>
        <taxon>Tachysurus</taxon>
    </lineage>
</organism>
<dbReference type="AlphaFoldDB" id="A0AA88NLB3"/>
<evidence type="ECO:0000256" key="1">
    <source>
        <dbReference type="SAM" id="MobiDB-lite"/>
    </source>
</evidence>
<dbReference type="Proteomes" id="UP001187315">
    <property type="component" value="Unassembled WGS sequence"/>
</dbReference>
<dbReference type="EMBL" id="JAVHJS010000005">
    <property type="protein sequence ID" value="KAK2857943.1"/>
    <property type="molecule type" value="Genomic_DNA"/>
</dbReference>
<sequence length="131" mass="14570">MPISGLGKINCPGCDYKKRSCPRTCWFSSVDPRRLNDLLSSVRGGKTEERGHSRTRFRKHWFSGVFAAPSSGHVRQRSQDRGSAPFSASQSRIPARSLRQGAELARAHHGDTLSRFEGILAMARTCTPRIT</sequence>
<name>A0AA88NLB3_TACVA</name>
<evidence type="ECO:0000313" key="2">
    <source>
        <dbReference type="EMBL" id="KAK2857943.1"/>
    </source>
</evidence>